<dbReference type="InterPro" id="IPR036388">
    <property type="entry name" value="WH-like_DNA-bd_sf"/>
</dbReference>
<evidence type="ECO:0000259" key="1">
    <source>
        <dbReference type="Pfam" id="PF06970"/>
    </source>
</evidence>
<evidence type="ECO:0000313" key="2">
    <source>
        <dbReference type="EMBL" id="ESL02330.1"/>
    </source>
</evidence>
<organism evidence="2 3">
    <name type="scientific">Catonella morbi ATCC 51271</name>
    <dbReference type="NCBI Taxonomy" id="592026"/>
    <lineage>
        <taxon>Bacteria</taxon>
        <taxon>Bacillati</taxon>
        <taxon>Bacillota</taxon>
        <taxon>Clostridia</taxon>
        <taxon>Lachnospirales</taxon>
        <taxon>Lachnospiraceae</taxon>
        <taxon>Catonella</taxon>
    </lineage>
</organism>
<comment type="caution">
    <text evidence="2">The sequence shown here is derived from an EMBL/GenBank/DDBJ whole genome shotgun (WGS) entry which is preliminary data.</text>
</comment>
<dbReference type="InterPro" id="IPR010724">
    <property type="entry name" value="RepA_N"/>
</dbReference>
<accession>V2Z5Y1</accession>
<dbReference type="RefSeq" id="WP_023355324.1">
    <property type="nucleotide sequence ID" value="NZ_KI535369.1"/>
</dbReference>
<dbReference type="AlphaFoldDB" id="V2Z5Y1"/>
<dbReference type="SUPFAM" id="SSF46785">
    <property type="entry name" value="Winged helix' DNA-binding domain"/>
    <property type="match status" value="1"/>
</dbReference>
<dbReference type="Gene3D" id="1.10.10.10">
    <property type="entry name" value="Winged helix-like DNA-binding domain superfamily/Winged helix DNA-binding domain"/>
    <property type="match status" value="1"/>
</dbReference>
<dbReference type="HOGENOM" id="CLU_905180_0_0_9"/>
<reference evidence="2 3" key="1">
    <citation type="submission" date="2013-06" db="EMBL/GenBank/DDBJ databases">
        <authorList>
            <person name="Weinstock G."/>
            <person name="Sodergren E."/>
            <person name="Clifton S."/>
            <person name="Fulton L."/>
            <person name="Fulton B."/>
            <person name="Courtney L."/>
            <person name="Fronick C."/>
            <person name="Harrison M."/>
            <person name="Strong C."/>
            <person name="Farmer C."/>
            <person name="Delahaunty K."/>
            <person name="Markovic C."/>
            <person name="Hall O."/>
            <person name="Minx P."/>
            <person name="Tomlinson C."/>
            <person name="Mitreva M."/>
            <person name="Nelson J."/>
            <person name="Hou S."/>
            <person name="Wollam A."/>
            <person name="Pepin K.H."/>
            <person name="Johnson M."/>
            <person name="Bhonagiri V."/>
            <person name="Nash W.E."/>
            <person name="Warren W."/>
            <person name="Chinwalla A."/>
            <person name="Mardis E.R."/>
            <person name="Wilson R.K."/>
        </authorList>
    </citation>
    <scope>NUCLEOTIDE SEQUENCE [LARGE SCALE GENOMIC DNA]</scope>
    <source>
        <strain evidence="2 3">ATCC 51271</strain>
    </source>
</reference>
<gene>
    <name evidence="2" type="ORF">GCWU0000282_002464</name>
</gene>
<sequence>MFFLKVDLEPLTNGALSTKAVMLYSYLKGLRRLSEQNDIKDKNGKVIVFCATAKVMDILGISKPTAIKIFKELEAINYIQRVRRGQGKASYIYVNLQEQGFENVNTTLAKQYKEHIEAQESHEENSDENNNAVKPEMEAFTETKVACTKSDTEAENSLKAERISTVMKEIIRQKNINIPSSVVKMIIYKIQLNNYKIYNIYRYVLKCIENYIANPFSISSTAPNSITVRRPIPVINRFTDFEQRHYTDEEMKEITDRWIMKSSESVTNPSPIPVINRFNNFEQRHYTFEEMDKITKNLLRKLIFFIL</sequence>
<dbReference type="EMBL" id="ACIL03000016">
    <property type="protein sequence ID" value="ESL02330.1"/>
    <property type="molecule type" value="Genomic_DNA"/>
</dbReference>
<feature type="domain" description="Replication initiator A N-terminal" evidence="1">
    <location>
        <begin position="15"/>
        <end position="73"/>
    </location>
</feature>
<name>V2Z5Y1_9FIRM</name>
<dbReference type="Pfam" id="PF06970">
    <property type="entry name" value="RepA_N"/>
    <property type="match status" value="1"/>
</dbReference>
<dbReference type="InterPro" id="IPR036390">
    <property type="entry name" value="WH_DNA-bd_sf"/>
</dbReference>
<dbReference type="STRING" id="592026.GCWU0000282_002464"/>
<keyword evidence="3" id="KW-1185">Reference proteome</keyword>
<dbReference type="Proteomes" id="UP000018227">
    <property type="component" value="Unassembled WGS sequence"/>
</dbReference>
<evidence type="ECO:0000313" key="3">
    <source>
        <dbReference type="Proteomes" id="UP000018227"/>
    </source>
</evidence>
<protein>
    <recommendedName>
        <fullName evidence="1">Replication initiator A N-terminal domain-containing protein</fullName>
    </recommendedName>
</protein>
<proteinExistence type="predicted"/>